<dbReference type="WBParaSite" id="PTRK_0000791000.2">
    <property type="protein sequence ID" value="PTRK_0000791000.2"/>
    <property type="gene ID" value="PTRK_0000791000"/>
</dbReference>
<dbReference type="AlphaFoldDB" id="A0A0N4ZIZ7"/>
<organism evidence="2 3">
    <name type="scientific">Parastrongyloides trichosuri</name>
    <name type="common">Possum-specific nematode worm</name>
    <dbReference type="NCBI Taxonomy" id="131310"/>
    <lineage>
        <taxon>Eukaryota</taxon>
        <taxon>Metazoa</taxon>
        <taxon>Ecdysozoa</taxon>
        <taxon>Nematoda</taxon>
        <taxon>Chromadorea</taxon>
        <taxon>Rhabditida</taxon>
        <taxon>Tylenchina</taxon>
        <taxon>Panagrolaimomorpha</taxon>
        <taxon>Strongyloidoidea</taxon>
        <taxon>Strongyloididae</taxon>
        <taxon>Parastrongyloides</taxon>
    </lineage>
</organism>
<feature type="compositionally biased region" description="Low complexity" evidence="1">
    <location>
        <begin position="357"/>
        <end position="368"/>
    </location>
</feature>
<feature type="region of interest" description="Disordered" evidence="1">
    <location>
        <begin position="243"/>
        <end position="265"/>
    </location>
</feature>
<accession>A0A0N4ZIZ7</accession>
<feature type="region of interest" description="Disordered" evidence="1">
    <location>
        <begin position="335"/>
        <end position="492"/>
    </location>
</feature>
<dbReference type="Proteomes" id="UP000038045">
    <property type="component" value="Unplaced"/>
</dbReference>
<evidence type="ECO:0000313" key="2">
    <source>
        <dbReference type="Proteomes" id="UP000038045"/>
    </source>
</evidence>
<proteinExistence type="predicted"/>
<feature type="compositionally biased region" description="Basic residues" evidence="1">
    <location>
        <begin position="403"/>
        <end position="420"/>
    </location>
</feature>
<reference evidence="3" key="1">
    <citation type="submission" date="2017-02" db="UniProtKB">
        <authorList>
            <consortium name="WormBaseParasite"/>
        </authorList>
    </citation>
    <scope>IDENTIFICATION</scope>
</reference>
<feature type="compositionally biased region" description="Basic and acidic residues" evidence="1">
    <location>
        <begin position="463"/>
        <end position="477"/>
    </location>
</feature>
<keyword evidence="2" id="KW-1185">Reference proteome</keyword>
<evidence type="ECO:0000256" key="1">
    <source>
        <dbReference type="SAM" id="MobiDB-lite"/>
    </source>
</evidence>
<protein>
    <submittedName>
        <fullName evidence="3">LigA</fullName>
    </submittedName>
</protein>
<feature type="compositionally biased region" description="Basic residues" evidence="1">
    <location>
        <begin position="369"/>
        <end position="386"/>
    </location>
</feature>
<evidence type="ECO:0000313" key="3">
    <source>
        <dbReference type="WBParaSite" id="PTRK_0000791000.2"/>
    </source>
</evidence>
<name>A0A0N4ZIZ7_PARTI</name>
<sequence length="492" mass="52613">MRRWRRVNSVGQSLATRATASVALAVRPAAAAWRSGCRRRMRPAQGGQNLARLGVGEAVAELGGDHRPVADVVVDVAGDEVVPGRPNINRFRQASDLQRPSARVRRLMQDAQGFMGGDRPGIVGVQFGVDLDQHLSRRRKAGQGVDMIVGDVGALDPRRPDHLARADGGAQPLSDLVGAQARIAIVVHPATGVGHHGPGAVVLQPALFADHAAVDQRQAQPRRHTLGDPPVVGVALLVSPAVEADERDRQPAVGAPDEGRAAVPAPQVVSRDVPQLDAAAEPCAIQAPRAGRRHHGHRLVLADRIGDSEDVRLHGGKVAGAIDVDADGPLHQLRLSKLGRAGPQRGPLSRLRRSEAGARPVSSCSSSPRGRRPAGRRRMVLQRLSRHGSSSGRSESHDGRDRGRGRRRRRHAQYFRHHPFGGRSGSRAGQLAPEGSGAAVHLGLRGERGDALDPAQDPAGPDHFLRRAEPRLDDRGHPPRRRSASHLPPQRP</sequence>